<dbReference type="Proteomes" id="UP000254939">
    <property type="component" value="Unassembled WGS sequence"/>
</dbReference>
<gene>
    <name evidence="1" type="ORF">B5K06_15795</name>
</gene>
<sequence length="67" mass="7839">MNMYVRMPCVKFERRRILLLVARSLAITRSWKVPDPTTRMFVVAQLADFCTVDHSCSIIAFGYRNDQ</sequence>
<name>A0A370KNK5_9HYPH</name>
<dbReference type="EMBL" id="NAAC01000016">
    <property type="protein sequence ID" value="RDJ10498.1"/>
    <property type="molecule type" value="Genomic_DNA"/>
</dbReference>
<evidence type="ECO:0000313" key="1">
    <source>
        <dbReference type="EMBL" id="RDJ10498.1"/>
    </source>
</evidence>
<evidence type="ECO:0000313" key="2">
    <source>
        <dbReference type="Proteomes" id="UP000254939"/>
    </source>
</evidence>
<protein>
    <submittedName>
        <fullName evidence="1">Uncharacterized protein</fullName>
    </submittedName>
</protein>
<dbReference type="AlphaFoldDB" id="A0A370KNK5"/>
<proteinExistence type="predicted"/>
<accession>A0A370KNK5</accession>
<organism evidence="1 2">
    <name type="scientific">Rhizobium grahamii</name>
    <dbReference type="NCBI Taxonomy" id="1120045"/>
    <lineage>
        <taxon>Bacteria</taxon>
        <taxon>Pseudomonadati</taxon>
        <taxon>Pseudomonadota</taxon>
        <taxon>Alphaproteobacteria</taxon>
        <taxon>Hyphomicrobiales</taxon>
        <taxon>Rhizobiaceae</taxon>
        <taxon>Rhizobium/Agrobacterium group</taxon>
        <taxon>Rhizobium</taxon>
    </lineage>
</organism>
<reference evidence="1 2" key="1">
    <citation type="submission" date="2017-03" db="EMBL/GenBank/DDBJ databases">
        <title>Genome analysis of Rhizobial strains effectives or ineffectives for nitrogen fixation isolated from bean seeds.</title>
        <authorList>
            <person name="Peralta H."/>
            <person name="Aguilar-Vera A."/>
            <person name="Mora Y."/>
            <person name="Vargas-Lagunas C."/>
            <person name="Girard L."/>
            <person name="Mora J."/>
        </authorList>
    </citation>
    <scope>NUCLEOTIDE SEQUENCE [LARGE SCALE GENOMIC DNA]</scope>
    <source>
        <strain evidence="1 2">CCGM3</strain>
    </source>
</reference>
<comment type="caution">
    <text evidence="1">The sequence shown here is derived from an EMBL/GenBank/DDBJ whole genome shotgun (WGS) entry which is preliminary data.</text>
</comment>